<gene>
    <name evidence="3" type="ORF">TAT_000192100</name>
    <name evidence="4" type="ORF">TAV_000192400</name>
</gene>
<evidence type="ECO:0000313" key="4">
    <source>
        <dbReference type="EMBL" id="SVP92032.1"/>
    </source>
</evidence>
<dbReference type="AlphaFoldDB" id="A0A3B0MRC2"/>
<protein>
    <submittedName>
        <fullName evidence="4">Uncharacterized protein</fullName>
    </submittedName>
</protein>
<feature type="compositionally biased region" description="Low complexity" evidence="2">
    <location>
        <begin position="128"/>
        <end position="145"/>
    </location>
</feature>
<dbReference type="EMBL" id="UIVT01000002">
    <property type="protein sequence ID" value="SVP91769.1"/>
    <property type="molecule type" value="Genomic_DNA"/>
</dbReference>
<name>A0A3B0MRC2_THEAN</name>
<organism evidence="4">
    <name type="scientific">Theileria annulata</name>
    <dbReference type="NCBI Taxonomy" id="5874"/>
    <lineage>
        <taxon>Eukaryota</taxon>
        <taxon>Sar</taxon>
        <taxon>Alveolata</taxon>
        <taxon>Apicomplexa</taxon>
        <taxon>Aconoidasida</taxon>
        <taxon>Piroplasmida</taxon>
        <taxon>Theileriidae</taxon>
        <taxon>Theileria</taxon>
    </lineage>
</organism>
<feature type="region of interest" description="Disordered" evidence="2">
    <location>
        <begin position="121"/>
        <end position="146"/>
    </location>
</feature>
<feature type="coiled-coil region" evidence="1">
    <location>
        <begin position="285"/>
        <end position="362"/>
    </location>
</feature>
<keyword evidence="1" id="KW-0175">Coiled coil</keyword>
<evidence type="ECO:0000256" key="1">
    <source>
        <dbReference type="SAM" id="Coils"/>
    </source>
</evidence>
<accession>A0A3B0MRC2</accession>
<proteinExistence type="predicted"/>
<dbReference type="VEuPathDB" id="PiroplasmaDB:TA12135"/>
<sequence length="506" mass="57796">MVDYVKFKNSTPVSSKQKKYNGSRYKDYLFGSIESLDMEWADKIVDFNPDLKMDTNAFTKYVDRNTSMSTDCGLDFSSSLNSNSDKETCLPDLVNGVSAVFDSKPTQNKAHFDFSSVQNKTGTFHTKSNQSPSSSNSFSQTPTNTSKDRVYLTPLEYKKFQEVQTKYDELASEFAKLKQEHQANLKDAESFRTCKEKLNTPKLELGSEMDPSEKLEVLLDHVYEIMSETFGTDNTLVFYLEKFANLYVNYQNQVKLELASLRGKTEVVDNLDKLVSDKAKYDKILEQKDNTIESLVEELKNLKTEDTLELNKLKEELENKTDELNNMVQENSKLQKEYGSQVDLLNDELKNSKSEYAKLLLDQNEILSQLPLMSLEVASDSNNDLDQNQELLDSLSNFKPEFSKFNSDLQFWSVSDPNSSLGPDDFSNNASKSKGFDNFKFLQSLVQSLHKKNEEAVEVISQKDAIIREQQDEISKLQSSVKEWESDAVLWLDYVDQSSSVLNLVN</sequence>
<evidence type="ECO:0000313" key="3">
    <source>
        <dbReference type="EMBL" id="SVP91769.1"/>
    </source>
</evidence>
<evidence type="ECO:0000256" key="2">
    <source>
        <dbReference type="SAM" id="MobiDB-lite"/>
    </source>
</evidence>
<dbReference type="EMBL" id="UIVS01000002">
    <property type="protein sequence ID" value="SVP92032.1"/>
    <property type="molecule type" value="Genomic_DNA"/>
</dbReference>
<reference evidence="4" key="1">
    <citation type="submission" date="2018-07" db="EMBL/GenBank/DDBJ databases">
        <authorList>
            <person name="Quirk P.G."/>
            <person name="Krulwich T.A."/>
        </authorList>
    </citation>
    <scope>NUCLEOTIDE SEQUENCE</scope>
    <source>
        <strain evidence="4">Anand</strain>
    </source>
</reference>